<evidence type="ECO:0000313" key="7">
    <source>
        <dbReference type="Proteomes" id="UP000677054"/>
    </source>
</evidence>
<dbReference type="Pfam" id="PF14604">
    <property type="entry name" value="SH3_9"/>
    <property type="match status" value="1"/>
</dbReference>
<feature type="compositionally biased region" description="Polar residues" evidence="4">
    <location>
        <begin position="445"/>
        <end position="463"/>
    </location>
</feature>
<dbReference type="SUPFAM" id="SSF50044">
    <property type="entry name" value="SH3-domain"/>
    <property type="match status" value="1"/>
</dbReference>
<dbReference type="InterPro" id="IPR000198">
    <property type="entry name" value="RhoGAP_dom"/>
</dbReference>
<gene>
    <name evidence="6" type="ORF">DSTB1V02_LOCUS8217</name>
</gene>
<dbReference type="Proteomes" id="UP000677054">
    <property type="component" value="Unassembled WGS sequence"/>
</dbReference>
<dbReference type="Gene3D" id="2.30.30.40">
    <property type="entry name" value="SH3 Domains"/>
    <property type="match status" value="1"/>
</dbReference>
<feature type="region of interest" description="Disordered" evidence="4">
    <location>
        <begin position="1004"/>
        <end position="1034"/>
    </location>
</feature>
<proteinExistence type="predicted"/>
<dbReference type="OrthoDB" id="5873004at2759"/>
<feature type="compositionally biased region" description="Basic and acidic residues" evidence="4">
    <location>
        <begin position="854"/>
        <end position="871"/>
    </location>
</feature>
<dbReference type="PANTHER" id="PTHR15729">
    <property type="entry name" value="CDC42 GTPASE-ACTIVATING PROTEIN"/>
    <property type="match status" value="1"/>
</dbReference>
<dbReference type="PANTHER" id="PTHR15729:SF10">
    <property type="entry name" value="GTPASE-ACTIVATING PROTEIN CDGAPR"/>
    <property type="match status" value="1"/>
</dbReference>
<reference evidence="6" key="1">
    <citation type="submission" date="2020-11" db="EMBL/GenBank/DDBJ databases">
        <authorList>
            <person name="Tran Van P."/>
        </authorList>
    </citation>
    <scope>NUCLEOTIDE SEQUENCE</scope>
</reference>
<feature type="domain" description="SH3" evidence="5">
    <location>
        <begin position="126"/>
        <end position="188"/>
    </location>
</feature>
<dbReference type="CDD" id="cd11835">
    <property type="entry name" value="SH3_ARHGAP32_33"/>
    <property type="match status" value="1"/>
</dbReference>
<dbReference type="Gene3D" id="1.10.555.10">
    <property type="entry name" value="Rho GTPase activation protein"/>
    <property type="match status" value="1"/>
</dbReference>
<feature type="compositionally biased region" description="Polar residues" evidence="4">
    <location>
        <begin position="892"/>
        <end position="914"/>
    </location>
</feature>
<keyword evidence="7" id="KW-1185">Reference proteome</keyword>
<feature type="compositionally biased region" description="Polar residues" evidence="4">
    <location>
        <begin position="1288"/>
        <end position="1309"/>
    </location>
</feature>
<name>A0A7R8XIQ6_9CRUS</name>
<feature type="region of interest" description="Disordered" evidence="4">
    <location>
        <begin position="839"/>
        <end position="914"/>
    </location>
</feature>
<dbReference type="SMART" id="SM00326">
    <property type="entry name" value="SH3"/>
    <property type="match status" value="1"/>
</dbReference>
<protein>
    <recommendedName>
        <fullName evidence="5">SH3 domain-containing protein</fullName>
    </recommendedName>
</protein>
<keyword evidence="2" id="KW-0343">GTPase activation</keyword>
<dbReference type="EMBL" id="LR901346">
    <property type="protein sequence ID" value="CAD7248404.1"/>
    <property type="molecule type" value="Genomic_DNA"/>
</dbReference>
<feature type="region of interest" description="Disordered" evidence="4">
    <location>
        <begin position="1127"/>
        <end position="1371"/>
    </location>
</feature>
<dbReference type="GO" id="GO:0005096">
    <property type="term" value="F:GTPase activator activity"/>
    <property type="evidence" value="ECO:0007669"/>
    <property type="project" value="UniProtKB-KW"/>
</dbReference>
<dbReference type="InterPro" id="IPR051576">
    <property type="entry name" value="PX-Rho_GAP"/>
</dbReference>
<dbReference type="GO" id="GO:0007264">
    <property type="term" value="P:small GTPase-mediated signal transduction"/>
    <property type="evidence" value="ECO:0007669"/>
    <property type="project" value="TreeGrafter"/>
</dbReference>
<accession>A0A7R8XIQ6</accession>
<dbReference type="InterPro" id="IPR001452">
    <property type="entry name" value="SH3_domain"/>
</dbReference>
<feature type="compositionally biased region" description="Polar residues" evidence="4">
    <location>
        <begin position="1359"/>
        <end position="1371"/>
    </location>
</feature>
<dbReference type="PROSITE" id="PS50002">
    <property type="entry name" value="SH3"/>
    <property type="match status" value="1"/>
</dbReference>
<evidence type="ECO:0000256" key="1">
    <source>
        <dbReference type="ARBA" id="ARBA00022443"/>
    </source>
</evidence>
<evidence type="ECO:0000259" key="5">
    <source>
        <dbReference type="PROSITE" id="PS50002"/>
    </source>
</evidence>
<feature type="region of interest" description="Disordered" evidence="4">
    <location>
        <begin position="1439"/>
        <end position="1464"/>
    </location>
</feature>
<evidence type="ECO:0000256" key="3">
    <source>
        <dbReference type="PROSITE-ProRule" id="PRU00192"/>
    </source>
</evidence>
<feature type="compositionally biased region" description="Basic and acidic residues" evidence="4">
    <location>
        <begin position="1167"/>
        <end position="1214"/>
    </location>
</feature>
<evidence type="ECO:0000313" key="6">
    <source>
        <dbReference type="EMBL" id="CAD7248404.1"/>
    </source>
</evidence>
<keyword evidence="1 3" id="KW-0728">SH3 domain</keyword>
<dbReference type="EMBL" id="CAJPEV010001829">
    <property type="protein sequence ID" value="CAG0894514.1"/>
    <property type="molecule type" value="Genomic_DNA"/>
</dbReference>
<dbReference type="InterPro" id="IPR008936">
    <property type="entry name" value="Rho_GTPase_activation_prot"/>
</dbReference>
<organism evidence="6">
    <name type="scientific">Darwinula stevensoni</name>
    <dbReference type="NCBI Taxonomy" id="69355"/>
    <lineage>
        <taxon>Eukaryota</taxon>
        <taxon>Metazoa</taxon>
        <taxon>Ecdysozoa</taxon>
        <taxon>Arthropoda</taxon>
        <taxon>Crustacea</taxon>
        <taxon>Oligostraca</taxon>
        <taxon>Ostracoda</taxon>
        <taxon>Podocopa</taxon>
        <taxon>Podocopida</taxon>
        <taxon>Darwinulocopina</taxon>
        <taxon>Darwinuloidea</taxon>
        <taxon>Darwinulidae</taxon>
        <taxon>Darwinula</taxon>
    </lineage>
</organism>
<sequence>MSPVSWSDEDLKPLALPDSMECTKWFHIKVTSGERSWILRRSWDNFVMLDEQLHQCIYDRKFSQLQDLKSINPEQDMEEALLSSYLAQFSGLIGNMVTCGPVLNWLELDPKGHRLLVADDSAINTPAIAAAIVVTPHSAQAHDELSLQIGDMVSVIDMPSSDESIWWRGKRNYEVGFFPSSCVDIITDKAIPPSILPRLQPIEEAQGKPIFKKHGKLISFFRTLEFLMHHLSRVAGHGQKTSMGARNLAIVWAPNLLRCRTLFEDSSNLGLGALQGVGIQAVVTEALIRYMELVFHDGPIANDSGDNSCGTPARRVRPRSLAISTPTKLLTLEEARGKVQGLGIPPDQKYIEVGGGTASLPLKYHTVLELPQGHRRRSSSLRLKRSAWRLFWRSRSSTTANVKNKRSSSGPTCAPALHLQEQAITESDISRRGSKRLRPVKSCESLVSGSGSNRNSALVEGQSNNSSVADERIALASIENHQSLFREDSLYRDSKSHSRTVSHDSYFKSLPFSSAFNEEMIEIRHMLFGEEEDEPTCMQDTSELSLPSDLQRPSEDAKENFKHTFSLPETHFFGSHRSPLADCNAQKSNGKKRSTQSLLASSGLSPTLKQRKQAHHHSVPCDLHSPPSQGGMGFFISPPESPSSMTEKTKDISFESEVVSRFLADLGKPENLFRFPLARNFSDIEEDDNGCAAVSDTNVELLPLQHHDLNEDSGISYINLIPRKQEEVTYVNTNEQTYANVSSNDQDDTWPIMSHGVYENFSSIFDPIYANVTVTPEKSPTLDVENLGVPAEINDSQSPEGIYENLDLLCKKGETWPLHDSMTAPHDVKYEVMPEKVNEALGRSEESSGEEAEHELSEKDKQKPGTNEELRPQPQEVTSEAVIPFQQRKIFPNQSPRRTQSQPTSLPSNFITPQQYPTYDRQALSLPLSFDGSFRSYPSKTTPSPVQEVRRRFESEIGRDILREKRVCSELERCKPLKAQLHSSKSPVENKEISPSIAHKMSLYDSSKQSYDDQLSEGKSTTEEPASLRKSPFSRKGSIKDLLNKFECPENEHLSLVDVSTTSNIRQEKGEKGDVKQSLLHATIHDKSSSLILSPSLPLVTARETPALMNIAQNAVCSIEEEKPSKISIPCSNSMRNGRKEVHSKEPSRVSELEKDGDMQMQAPESDDNKENEEAKKRERIEKYKEERRSALRQKYKTESKGTDKDGHEVDIVQRIKQRMSSSQAKLSEDENPPVECEEKIGRRRSSSASSSNDTAVKNDTDNGSITEKNQKPAVCPIGEKSDKSPVRKSTSPPSRSSLMPLHSPTSPQKVEFPGKPPITRRSSGENPRLERHAYGRHSLGRSPPDKPPPIIEHRVSAPSPQDVQSPRNVQVQCVTSPLEEVRVKERIAHWTGKTQGVSKSMPEEPKVEKVGSVVLRKAVVIGGRSQGAKEILYRDRVEKKRSGGNDVKSMASLFEKSVKNGEN</sequence>
<evidence type="ECO:0000256" key="2">
    <source>
        <dbReference type="ARBA" id="ARBA00022468"/>
    </source>
</evidence>
<dbReference type="SUPFAM" id="SSF48350">
    <property type="entry name" value="GTPase activation domain, GAP"/>
    <property type="match status" value="1"/>
</dbReference>
<dbReference type="InterPro" id="IPR036028">
    <property type="entry name" value="SH3-like_dom_sf"/>
</dbReference>
<feature type="compositionally biased region" description="Basic and acidic residues" evidence="4">
    <location>
        <begin position="1138"/>
        <end position="1158"/>
    </location>
</feature>
<feature type="compositionally biased region" description="Polar residues" evidence="4">
    <location>
        <begin position="1004"/>
        <end position="1019"/>
    </location>
</feature>
<evidence type="ECO:0000256" key="4">
    <source>
        <dbReference type="SAM" id="MobiDB-lite"/>
    </source>
</evidence>
<feature type="region of interest" description="Disordered" evidence="4">
    <location>
        <begin position="578"/>
        <end position="599"/>
    </location>
</feature>
<feature type="compositionally biased region" description="Polar residues" evidence="4">
    <location>
        <begin position="1253"/>
        <end position="1268"/>
    </location>
</feature>
<feature type="region of interest" description="Disordered" evidence="4">
    <location>
        <begin position="533"/>
        <end position="558"/>
    </location>
</feature>
<dbReference type="Pfam" id="PF00620">
    <property type="entry name" value="RhoGAP"/>
    <property type="match status" value="1"/>
</dbReference>
<feature type="region of interest" description="Disordered" evidence="4">
    <location>
        <begin position="440"/>
        <end position="463"/>
    </location>
</feature>